<comment type="similarity">
    <text evidence="1 4">Belongs to the short-chain dehydrogenases/reductases (SDR) family.</text>
</comment>
<dbReference type="GO" id="GO:0000140">
    <property type="term" value="F:acylglycerone-phosphate reductase (NADP+) activity"/>
    <property type="evidence" value="ECO:0007669"/>
    <property type="project" value="TreeGrafter"/>
</dbReference>
<evidence type="ECO:0000256" key="4">
    <source>
        <dbReference type="RuleBase" id="RU000363"/>
    </source>
</evidence>
<sequence>MPLQYESSLSRSLCLKPMTDTRETVLITGCTPGGIGHALALEFHKQGARVFATARRIATLEDLRAQGIETLSIDVGDDDSVQAAAARYRELTGGKLDILVNNAGRGYTTSVTDAEISEVTDLFNANVIGVVRMVRAFGPFVIAAKGKIVNNGSIAGTIAMPFRGTYGATKAAMHAMGDALRLEMKPFGVQVITLKTGAILSTGVNNDLVKTNSPHSIYASIYPAVDQTTSAGAKDAMPTAQYAKRVVSTVLKPHPPAVYWYGKAAGFTWFLVTFVPRSISDSIMSRVWSLTALSKELRKRRE</sequence>
<dbReference type="InterPro" id="IPR036291">
    <property type="entry name" value="NAD(P)-bd_dom_sf"/>
</dbReference>
<dbReference type="AlphaFoldDB" id="A0A165BA65"/>
<dbReference type="PRINTS" id="PR00080">
    <property type="entry name" value="SDRFAMILY"/>
</dbReference>
<dbReference type="OrthoDB" id="2102561at2759"/>
<dbReference type="GO" id="GO:0005811">
    <property type="term" value="C:lipid droplet"/>
    <property type="evidence" value="ECO:0007669"/>
    <property type="project" value="TreeGrafter"/>
</dbReference>
<dbReference type="PROSITE" id="PS00061">
    <property type="entry name" value="ADH_SHORT"/>
    <property type="match status" value="1"/>
</dbReference>
<dbReference type="PANTHER" id="PTHR44169">
    <property type="entry name" value="NADPH-DEPENDENT 1-ACYLDIHYDROXYACETONE PHOSPHATE REDUCTASE"/>
    <property type="match status" value="1"/>
</dbReference>
<name>A0A165BA65_EXIGL</name>
<protein>
    <submittedName>
        <fullName evidence="5">NAD(P)-binding protein</fullName>
    </submittedName>
</protein>
<dbReference type="InParanoid" id="A0A165BA65"/>
<dbReference type="Gene3D" id="3.40.50.720">
    <property type="entry name" value="NAD(P)-binding Rossmann-like Domain"/>
    <property type="match status" value="1"/>
</dbReference>
<dbReference type="FunFam" id="3.40.50.720:FF:000261">
    <property type="entry name" value="NADPH-dependent 1-acyldihydroxyacetone phosphate reductase"/>
    <property type="match status" value="1"/>
</dbReference>
<dbReference type="STRING" id="1314781.A0A165BA65"/>
<dbReference type="GO" id="GO:0005783">
    <property type="term" value="C:endoplasmic reticulum"/>
    <property type="evidence" value="ECO:0007669"/>
    <property type="project" value="TreeGrafter"/>
</dbReference>
<dbReference type="Pfam" id="PF00106">
    <property type="entry name" value="adh_short"/>
    <property type="match status" value="1"/>
</dbReference>
<dbReference type="EMBL" id="KV426514">
    <property type="protein sequence ID" value="KZV80174.1"/>
    <property type="molecule type" value="Genomic_DNA"/>
</dbReference>
<evidence type="ECO:0000256" key="3">
    <source>
        <dbReference type="ARBA" id="ARBA00023002"/>
    </source>
</evidence>
<dbReference type="InterPro" id="IPR002347">
    <property type="entry name" value="SDR_fam"/>
</dbReference>
<dbReference type="Proteomes" id="UP000077266">
    <property type="component" value="Unassembled WGS sequence"/>
</dbReference>
<dbReference type="FunCoup" id="A0A165BA65">
    <property type="interactions" value="148"/>
</dbReference>
<organism evidence="5 6">
    <name type="scientific">Exidia glandulosa HHB12029</name>
    <dbReference type="NCBI Taxonomy" id="1314781"/>
    <lineage>
        <taxon>Eukaryota</taxon>
        <taxon>Fungi</taxon>
        <taxon>Dikarya</taxon>
        <taxon>Basidiomycota</taxon>
        <taxon>Agaricomycotina</taxon>
        <taxon>Agaricomycetes</taxon>
        <taxon>Auriculariales</taxon>
        <taxon>Exidiaceae</taxon>
        <taxon>Exidia</taxon>
    </lineage>
</organism>
<dbReference type="GO" id="GO:0004806">
    <property type="term" value="F:triacylglycerol lipase activity"/>
    <property type="evidence" value="ECO:0007669"/>
    <property type="project" value="TreeGrafter"/>
</dbReference>
<evidence type="ECO:0000313" key="6">
    <source>
        <dbReference type="Proteomes" id="UP000077266"/>
    </source>
</evidence>
<keyword evidence="6" id="KW-1185">Reference proteome</keyword>
<evidence type="ECO:0000256" key="1">
    <source>
        <dbReference type="ARBA" id="ARBA00006484"/>
    </source>
</evidence>
<dbReference type="PANTHER" id="PTHR44169:SF6">
    <property type="entry name" value="NADPH-DEPENDENT 1-ACYLDIHYDROXYACETONE PHOSPHATE REDUCTASE"/>
    <property type="match status" value="1"/>
</dbReference>
<keyword evidence="3" id="KW-0560">Oxidoreductase</keyword>
<dbReference type="SUPFAM" id="SSF51735">
    <property type="entry name" value="NAD(P)-binding Rossmann-fold domains"/>
    <property type="match status" value="1"/>
</dbReference>
<dbReference type="GO" id="GO:0019433">
    <property type="term" value="P:triglyceride catabolic process"/>
    <property type="evidence" value="ECO:0007669"/>
    <property type="project" value="TreeGrafter"/>
</dbReference>
<dbReference type="InterPro" id="IPR020904">
    <property type="entry name" value="Sc_DH/Rdtase_CS"/>
</dbReference>
<dbReference type="GO" id="GO:0006654">
    <property type="term" value="P:phosphatidic acid biosynthetic process"/>
    <property type="evidence" value="ECO:0007669"/>
    <property type="project" value="TreeGrafter"/>
</dbReference>
<reference evidence="5 6" key="1">
    <citation type="journal article" date="2016" name="Mol. Biol. Evol.">
        <title>Comparative Genomics of Early-Diverging Mushroom-Forming Fungi Provides Insights into the Origins of Lignocellulose Decay Capabilities.</title>
        <authorList>
            <person name="Nagy L.G."/>
            <person name="Riley R."/>
            <person name="Tritt A."/>
            <person name="Adam C."/>
            <person name="Daum C."/>
            <person name="Floudas D."/>
            <person name="Sun H."/>
            <person name="Yadav J.S."/>
            <person name="Pangilinan J."/>
            <person name="Larsson K.H."/>
            <person name="Matsuura K."/>
            <person name="Barry K."/>
            <person name="Labutti K."/>
            <person name="Kuo R."/>
            <person name="Ohm R.A."/>
            <person name="Bhattacharya S.S."/>
            <person name="Shirouzu T."/>
            <person name="Yoshinaga Y."/>
            <person name="Martin F.M."/>
            <person name="Grigoriev I.V."/>
            <person name="Hibbett D.S."/>
        </authorList>
    </citation>
    <scope>NUCLEOTIDE SEQUENCE [LARGE SCALE GENOMIC DNA]</scope>
    <source>
        <strain evidence="5 6">HHB12029</strain>
    </source>
</reference>
<accession>A0A165BA65</accession>
<dbReference type="PRINTS" id="PR00081">
    <property type="entry name" value="GDHRDH"/>
</dbReference>
<evidence type="ECO:0000256" key="2">
    <source>
        <dbReference type="ARBA" id="ARBA00022857"/>
    </source>
</evidence>
<evidence type="ECO:0000313" key="5">
    <source>
        <dbReference type="EMBL" id="KZV80174.1"/>
    </source>
</evidence>
<gene>
    <name evidence="5" type="ORF">EXIGLDRAFT_781322</name>
</gene>
<dbReference type="CDD" id="cd05374">
    <property type="entry name" value="17beta-HSD-like_SDR_c"/>
    <property type="match status" value="1"/>
</dbReference>
<keyword evidence="2" id="KW-0521">NADP</keyword>
<proteinExistence type="inferred from homology"/>